<dbReference type="InterPro" id="IPR052560">
    <property type="entry name" value="RdDP_mobile_element"/>
</dbReference>
<dbReference type="InterPro" id="IPR005135">
    <property type="entry name" value="Endo/exonuclease/phosphatase"/>
</dbReference>
<dbReference type="SUPFAM" id="SSF56219">
    <property type="entry name" value="DNase I-like"/>
    <property type="match status" value="1"/>
</dbReference>
<dbReference type="AlphaFoldDB" id="A0A2H9T6E0"/>
<protein>
    <recommendedName>
        <fullName evidence="1">Endonuclease/exonuclease/phosphatase domain-containing protein</fullName>
    </recommendedName>
</protein>
<evidence type="ECO:0000259" key="1">
    <source>
        <dbReference type="Pfam" id="PF14529"/>
    </source>
</evidence>
<dbReference type="Gene3D" id="3.60.10.10">
    <property type="entry name" value="Endonuclease/exonuclease/phosphatase"/>
    <property type="match status" value="1"/>
</dbReference>
<accession>A0A2H9T6E0</accession>
<dbReference type="PANTHER" id="PTHR36688:SF2">
    <property type="entry name" value="ENDONUCLEASE_EXONUCLEASE_PHOSPHATASE DOMAIN-CONTAINING PROTEIN"/>
    <property type="match status" value="1"/>
</dbReference>
<dbReference type="EMBL" id="NSIT01000129">
    <property type="protein sequence ID" value="PJE78783.1"/>
    <property type="molecule type" value="Genomic_DNA"/>
</dbReference>
<organism evidence="2">
    <name type="scientific">invertebrate metagenome</name>
    <dbReference type="NCBI Taxonomy" id="1711999"/>
    <lineage>
        <taxon>unclassified sequences</taxon>
        <taxon>metagenomes</taxon>
        <taxon>organismal metagenomes</taxon>
    </lineage>
</organism>
<dbReference type="GO" id="GO:0003824">
    <property type="term" value="F:catalytic activity"/>
    <property type="evidence" value="ECO:0007669"/>
    <property type="project" value="InterPro"/>
</dbReference>
<proteinExistence type="predicted"/>
<dbReference type="PANTHER" id="PTHR36688">
    <property type="entry name" value="ENDO/EXONUCLEASE/PHOSPHATASE DOMAIN-CONTAINING PROTEIN"/>
    <property type="match status" value="1"/>
</dbReference>
<dbReference type="InterPro" id="IPR036691">
    <property type="entry name" value="Endo/exonu/phosph_ase_sf"/>
</dbReference>
<feature type="domain" description="Endonuclease/exonuclease/phosphatase" evidence="1">
    <location>
        <begin position="100"/>
        <end position="213"/>
    </location>
</feature>
<name>A0A2H9T6E0_9ZZZZ</name>
<comment type="caution">
    <text evidence="2">The sequence shown here is derived from an EMBL/GenBank/DDBJ whole genome shotgun (WGS) entry which is preliminary data.</text>
</comment>
<reference evidence="2" key="1">
    <citation type="journal article" date="2017" name="Appl. Environ. Microbiol.">
        <title>Molecular characterization of an Endozoicomonas-like organism causing infection in king scallop Pecten maximus L.</title>
        <authorList>
            <person name="Cano I."/>
            <person name="van Aerle R."/>
            <person name="Ross S."/>
            <person name="Verner-Jeffreys D.W."/>
            <person name="Paley R.K."/>
            <person name="Rimmer G."/>
            <person name="Ryder D."/>
            <person name="Hooper P."/>
            <person name="Stone D."/>
            <person name="Feist S.W."/>
        </authorList>
    </citation>
    <scope>NUCLEOTIDE SEQUENCE</scope>
</reference>
<sequence length="389" mass="44645">MVSNTNNFIIQWNIRGLRANLEEFQNLSKEFRPALFCLQEVMLKNPITFRNFSLYNSIATVGNRGGAAVAVHKTIPHRIITLNTNLQAVAVCATLHRQVTVCSIYLPPSIAFTSEQLNNLVSQLPAPYIILGDFNGHNSLWGSPNTDERGRRIEEFIDKNNLCLFNNNTPTYLHPATGSRTHIDLSLCHPSILLDYDWRVNDDLCGSDHFPIFLKNIGNPLDKPLPRWNVHKADWGQFQHLCNEELTVEKFTNLDDPIKTFNETITSIATKTIPKSVPKPTKFLLSEESFINRSGRKAALRRFLTSPTTENYNNFKIWRAKARRSIKSDKKNSWKEYISKISSNTSSKKIWDQIEKLMENEKRHQHPILSTVTKSSLLHLKLQMHLLKI</sequence>
<evidence type="ECO:0000313" key="2">
    <source>
        <dbReference type="EMBL" id="PJE78783.1"/>
    </source>
</evidence>
<dbReference type="Pfam" id="PF14529">
    <property type="entry name" value="Exo_endo_phos_2"/>
    <property type="match status" value="1"/>
</dbReference>
<gene>
    <name evidence="2" type="ORF">CI610_02271</name>
</gene>